<dbReference type="Proteomes" id="UP001157915">
    <property type="component" value="Unassembled WGS sequence"/>
</dbReference>
<reference evidence="1 2" key="1">
    <citation type="submission" date="2017-05" db="EMBL/GenBank/DDBJ databases">
        <authorList>
            <person name="Varghese N."/>
            <person name="Submissions S."/>
        </authorList>
    </citation>
    <scope>NUCLEOTIDE SEQUENCE [LARGE SCALE GENOMIC DNA]</scope>
    <source>
        <strain evidence="1 2">DSM 15360</strain>
    </source>
</reference>
<accession>A0ABY1N8V9</accession>
<organism evidence="1 2">
    <name type="scientific">Algoriphagus winogradskyi</name>
    <dbReference type="NCBI Taxonomy" id="237017"/>
    <lineage>
        <taxon>Bacteria</taxon>
        <taxon>Pseudomonadati</taxon>
        <taxon>Bacteroidota</taxon>
        <taxon>Cytophagia</taxon>
        <taxon>Cytophagales</taxon>
        <taxon>Cyclobacteriaceae</taxon>
        <taxon>Algoriphagus</taxon>
    </lineage>
</organism>
<keyword evidence="2" id="KW-1185">Reference proteome</keyword>
<comment type="caution">
    <text evidence="1">The sequence shown here is derived from an EMBL/GenBank/DDBJ whole genome shotgun (WGS) entry which is preliminary data.</text>
</comment>
<name>A0ABY1N8V9_9BACT</name>
<evidence type="ECO:0000313" key="1">
    <source>
        <dbReference type="EMBL" id="SMP01719.1"/>
    </source>
</evidence>
<sequence length="414" mass="46736">MEYKMKHGGGQLIGLLGLYFITILYSHAQAGQNVQPAFEPISLNTPVYIQPFELTESFDGLVQLVTHQPNFDLSGYTLKWSIEKIDSWNGKQSLFTNQIALGKYITERNNTVSLGLPANWTDGDLLNLSLMDTSSVVLYSLSEPIRKPKEGNQSYFKQRSVLDNQKIRVRESTLDFQVIVGETLYIFGKENGNLQLVKIGTRFINFSQNIEAGHFSAKVQKLTWKRLKDGAIQIRSAYQGNSNILTWTVFPNSELKMEISSPESIADLEGIEFSFPEEKVEKTQWIGEGRHELSEVGTFGLWIQNPQDLLAQSPIDSRLKVAADIHAFLLDTDEGSIEVRSETPNINLSLDRVEEKDMTMGNGSLLDSASAINFHFTIQNDYPQYYSISESVIPLNKKDAEETPPHMVLLLRFN</sequence>
<dbReference type="EMBL" id="FXUA01000001">
    <property type="protein sequence ID" value="SMP01719.1"/>
    <property type="molecule type" value="Genomic_DNA"/>
</dbReference>
<dbReference type="RefSeq" id="WP_283410992.1">
    <property type="nucleotide sequence ID" value="NZ_FXUA01000001.1"/>
</dbReference>
<proteinExistence type="predicted"/>
<evidence type="ECO:0000313" key="2">
    <source>
        <dbReference type="Proteomes" id="UP001157915"/>
    </source>
</evidence>
<gene>
    <name evidence="1" type="ORF">SAMN06265367_10135</name>
</gene>
<protein>
    <submittedName>
        <fullName evidence="1">Uncharacterized protein</fullName>
    </submittedName>
</protein>